<dbReference type="PROSITE" id="PS50086">
    <property type="entry name" value="TBC_RABGAP"/>
    <property type="match status" value="1"/>
</dbReference>
<dbReference type="RefSeq" id="XP_068349673.1">
    <property type="nucleotide sequence ID" value="XM_068495152.1"/>
</dbReference>
<dbReference type="SUPFAM" id="SSF47923">
    <property type="entry name" value="Ypt/Rab-GAP domain of gyp1p"/>
    <property type="match status" value="1"/>
</dbReference>
<dbReference type="FunFam" id="1.10.8.270:FF:000106">
    <property type="entry name" value="Uncharacterized protein"/>
    <property type="match status" value="1"/>
</dbReference>
<dbReference type="GeneID" id="94829856"/>
<reference evidence="2" key="1">
    <citation type="submission" date="2016-10" db="EMBL/GenBank/DDBJ databases">
        <authorList>
            <person name="Benchimol M."/>
            <person name="Almeida L.G."/>
            <person name="Vasconcelos A.T."/>
            <person name="Perreira-Neves A."/>
            <person name="Rosa I.A."/>
            <person name="Tasca T."/>
            <person name="Bogo M.R."/>
            <person name="de Souza W."/>
        </authorList>
    </citation>
    <scope>NUCLEOTIDE SEQUENCE [LARGE SCALE GENOMIC DNA]</scope>
    <source>
        <strain evidence="2">K</strain>
    </source>
</reference>
<evidence type="ECO:0000313" key="3">
    <source>
        <dbReference type="Proteomes" id="UP000179807"/>
    </source>
</evidence>
<dbReference type="Pfam" id="PF00566">
    <property type="entry name" value="RabGAP-TBC"/>
    <property type="match status" value="1"/>
</dbReference>
<protein>
    <recommendedName>
        <fullName evidence="1">Rab-GAP TBC domain-containing protein</fullName>
    </recommendedName>
</protein>
<proteinExistence type="predicted"/>
<dbReference type="InterPro" id="IPR035969">
    <property type="entry name" value="Rab-GAP_TBC_sf"/>
</dbReference>
<dbReference type="PANTHER" id="PTHR22957:SF661">
    <property type="entry name" value="GH16847P"/>
    <property type="match status" value="1"/>
</dbReference>
<gene>
    <name evidence="2" type="ORF">TRFO_09930</name>
</gene>
<dbReference type="InterPro" id="IPR000195">
    <property type="entry name" value="Rab-GAP-TBC_dom"/>
</dbReference>
<dbReference type="OrthoDB" id="10264062at2759"/>
<comment type="caution">
    <text evidence="2">The sequence shown here is derived from an EMBL/GenBank/DDBJ whole genome shotgun (WGS) entry which is preliminary data.</text>
</comment>
<feature type="domain" description="Rab-GAP TBC" evidence="1">
    <location>
        <begin position="267"/>
        <end position="502"/>
    </location>
</feature>
<dbReference type="Gene3D" id="1.10.8.270">
    <property type="entry name" value="putative rabgap domain of human tbc1 domain family member 14 like domains"/>
    <property type="match status" value="1"/>
</dbReference>
<dbReference type="PANTHER" id="PTHR22957">
    <property type="entry name" value="TBC1 DOMAIN FAMILY MEMBER GTPASE-ACTIVATING PROTEIN"/>
    <property type="match status" value="1"/>
</dbReference>
<dbReference type="SMART" id="SM00164">
    <property type="entry name" value="TBC"/>
    <property type="match status" value="1"/>
</dbReference>
<name>A0A1J4JBL7_9EUKA</name>
<dbReference type="EMBL" id="MLAK01001171">
    <property type="protein sequence ID" value="OHS96536.1"/>
    <property type="molecule type" value="Genomic_DNA"/>
</dbReference>
<organism evidence="2 3">
    <name type="scientific">Tritrichomonas foetus</name>
    <dbReference type="NCBI Taxonomy" id="1144522"/>
    <lineage>
        <taxon>Eukaryota</taxon>
        <taxon>Metamonada</taxon>
        <taxon>Parabasalia</taxon>
        <taxon>Tritrichomonadida</taxon>
        <taxon>Tritrichomonadidae</taxon>
        <taxon>Tritrichomonas</taxon>
    </lineage>
</organism>
<dbReference type="VEuPathDB" id="TrichDB:TRFO_09930"/>
<evidence type="ECO:0000313" key="2">
    <source>
        <dbReference type="EMBL" id="OHS96536.1"/>
    </source>
</evidence>
<accession>A0A1J4JBL7</accession>
<dbReference type="GO" id="GO:0005096">
    <property type="term" value="F:GTPase activator activity"/>
    <property type="evidence" value="ECO:0007669"/>
    <property type="project" value="TreeGrafter"/>
</dbReference>
<keyword evidence="3" id="KW-1185">Reference proteome</keyword>
<dbReference type="AlphaFoldDB" id="A0A1J4JBL7"/>
<dbReference type="Proteomes" id="UP000179807">
    <property type="component" value="Unassembled WGS sequence"/>
</dbReference>
<evidence type="ECO:0000259" key="1">
    <source>
        <dbReference type="PROSITE" id="PS50086"/>
    </source>
</evidence>
<sequence length="597" mass="69064">MNATVGSRRFQLCTIEPTIDITMPNNGQNGTLILSRFEETFMINWIPIIGSPMHHLTTVQQTQNTESDDSWTFNQPFKQECGHIHLMQLHPDLSLTIYGSQPHEKRRFSYDAMEFVSVTELVEQLLINGIAVPSTEQEYSLSFYKRCHRGGYPYTPPHIQLAFDTLTDSKGSEMSTDLKAFWDCLHTFFLTLIQHLDQSDSLPNDPQFPLAEAARANHARVLKQVDSFIAELPHYERVTKEEWPTLFDEQGQLIAPDMFKQRLFHAGIDTEVLSDALPFVFGVYAQQSNQKERDELDSQLRKEFDQLVEQVDSYKDEQIENNKRISAAFRVIQHDVSRTDRQHPAFKISEGTGLKMVTRLLKTYCVFNPPIGYLQGMNDLFVPILLAFLPRWNSECAPIDENGEVMDYLPYLPTIFWCFDAMLRNIDHLKLLASVTDQCKKQAETIFQIMLKVSPLAAIWMRRNNLKELLWCYSDFVLLFKRSFADIWAVWLQLNCSPYPNNWLAYFVAAILLQGFDQLAQISDVTITTMMDSFPKIMESMDLKKIGQTSLWLAEKVPPTSISTPDKEEKIKMSEFLFFETEWTGPCQTRVNFENNK</sequence>